<evidence type="ECO:0000313" key="3">
    <source>
        <dbReference type="Proteomes" id="UP000432727"/>
    </source>
</evidence>
<keyword evidence="1" id="KW-0472">Membrane</keyword>
<feature type="transmembrane region" description="Helical" evidence="1">
    <location>
        <begin position="198"/>
        <end position="216"/>
    </location>
</feature>
<proteinExistence type="predicted"/>
<organism evidence="2 3">
    <name type="scientific">Qipengyuania aquimaris</name>
    <dbReference type="NCBI Taxonomy" id="255984"/>
    <lineage>
        <taxon>Bacteria</taxon>
        <taxon>Pseudomonadati</taxon>
        <taxon>Pseudomonadota</taxon>
        <taxon>Alphaproteobacteria</taxon>
        <taxon>Sphingomonadales</taxon>
        <taxon>Erythrobacteraceae</taxon>
        <taxon>Qipengyuania</taxon>
    </lineage>
</organism>
<feature type="transmembrane region" description="Helical" evidence="1">
    <location>
        <begin position="228"/>
        <end position="250"/>
    </location>
</feature>
<accession>A0A6I4TJT8</accession>
<dbReference type="AlphaFoldDB" id="A0A6I4TJT8"/>
<dbReference type="RefSeq" id="WP_160595329.1">
    <property type="nucleotide sequence ID" value="NZ_WTYI01000001.1"/>
</dbReference>
<feature type="transmembrane region" description="Helical" evidence="1">
    <location>
        <begin position="36"/>
        <end position="55"/>
    </location>
</feature>
<dbReference type="EMBL" id="WTYI01000001">
    <property type="protein sequence ID" value="MXO96185.1"/>
    <property type="molecule type" value="Genomic_DNA"/>
</dbReference>
<dbReference type="OrthoDB" id="21325at2"/>
<sequence>MAGTTISALMALAFCAVHIFVGKLRFLERTPRSRWLSFAGGVAVGYVFLHILPELGAHAATFEDATGFKAELAEGLVYTLSLVGLALFYGLERALSVSRDQRMANEGRDRPERGVFWLHIAASALLMIVIAYLLNHREDASMGGMILYFAAMMLHFVTADFGTRADHPELYDNKGRWVLAAATMFGWVLGLALDLPEMAIGCLFAFVAGGIVLLVLKEELPEERKSFFWPFLAGALLYAALVLGETHLAAG</sequence>
<evidence type="ECO:0000256" key="1">
    <source>
        <dbReference type="SAM" id="Phobius"/>
    </source>
</evidence>
<name>A0A6I4TJT8_9SPHN</name>
<feature type="transmembrane region" description="Helical" evidence="1">
    <location>
        <begin position="75"/>
        <end position="95"/>
    </location>
</feature>
<keyword evidence="1" id="KW-1133">Transmembrane helix</keyword>
<feature type="transmembrane region" description="Helical" evidence="1">
    <location>
        <begin position="6"/>
        <end position="24"/>
    </location>
</feature>
<feature type="transmembrane region" description="Helical" evidence="1">
    <location>
        <begin position="175"/>
        <end position="192"/>
    </location>
</feature>
<evidence type="ECO:0000313" key="2">
    <source>
        <dbReference type="EMBL" id="MXO96185.1"/>
    </source>
</evidence>
<keyword evidence="3" id="KW-1185">Reference proteome</keyword>
<dbReference type="Proteomes" id="UP000432727">
    <property type="component" value="Unassembled WGS sequence"/>
</dbReference>
<reference evidence="2 3" key="1">
    <citation type="submission" date="2019-12" db="EMBL/GenBank/DDBJ databases">
        <title>Genomic-based taxomic classification of the family Erythrobacteraceae.</title>
        <authorList>
            <person name="Xu L."/>
        </authorList>
    </citation>
    <scope>NUCLEOTIDE SEQUENCE [LARGE SCALE GENOMIC DNA]</scope>
    <source>
        <strain evidence="2 3">JCM 12189</strain>
    </source>
</reference>
<feature type="transmembrane region" description="Helical" evidence="1">
    <location>
        <begin position="115"/>
        <end position="134"/>
    </location>
</feature>
<keyword evidence="1" id="KW-0812">Transmembrane</keyword>
<gene>
    <name evidence="2" type="ORF">GRI34_07105</name>
</gene>
<evidence type="ECO:0008006" key="4">
    <source>
        <dbReference type="Google" id="ProtNLM"/>
    </source>
</evidence>
<protein>
    <recommendedName>
        <fullName evidence="4">ZIP Zinc transporter</fullName>
    </recommendedName>
</protein>
<feature type="transmembrane region" description="Helical" evidence="1">
    <location>
        <begin position="146"/>
        <end position="163"/>
    </location>
</feature>
<comment type="caution">
    <text evidence="2">The sequence shown here is derived from an EMBL/GenBank/DDBJ whole genome shotgun (WGS) entry which is preliminary data.</text>
</comment>